<reference evidence="1" key="1">
    <citation type="submission" date="2023-07" db="EMBL/GenBank/DDBJ databases">
        <title>Sorghum-associated microbial communities from plants grown in Nebraska, USA.</title>
        <authorList>
            <person name="Schachtman D."/>
        </authorList>
    </citation>
    <scope>NUCLEOTIDE SEQUENCE</scope>
    <source>
        <strain evidence="1">DS2329</strain>
    </source>
</reference>
<accession>A0ACC6JCF1</accession>
<dbReference type="Proteomes" id="UP001184833">
    <property type="component" value="Unassembled WGS sequence"/>
</dbReference>
<organism evidence="1 2">
    <name type="scientific">Chryseobacterium vietnamense</name>
    <dbReference type="NCBI Taxonomy" id="866785"/>
    <lineage>
        <taxon>Bacteria</taxon>
        <taxon>Pseudomonadati</taxon>
        <taxon>Bacteroidota</taxon>
        <taxon>Flavobacteriia</taxon>
        <taxon>Flavobacteriales</taxon>
        <taxon>Weeksellaceae</taxon>
        <taxon>Chryseobacterium group</taxon>
        <taxon>Chryseobacterium</taxon>
    </lineage>
</organism>
<dbReference type="EMBL" id="JAVDQX010000004">
    <property type="protein sequence ID" value="MDR6460462.1"/>
    <property type="molecule type" value="Genomic_DNA"/>
</dbReference>
<name>A0ACC6JCF1_9FLAO</name>
<sequence length="75" mass="8707">MKNAIYISMGIIFSLLVFSCHPNDVASTEDMEEMNGNIQNYNTFSAKADSTTYKDTDPPKDRDHWRPVENYNERK</sequence>
<protein>
    <submittedName>
        <fullName evidence="1">Uncharacterized protein</fullName>
    </submittedName>
</protein>
<evidence type="ECO:0000313" key="1">
    <source>
        <dbReference type="EMBL" id="MDR6460462.1"/>
    </source>
</evidence>
<proteinExistence type="predicted"/>
<evidence type="ECO:0000313" key="2">
    <source>
        <dbReference type="Proteomes" id="UP001184833"/>
    </source>
</evidence>
<keyword evidence="2" id="KW-1185">Reference proteome</keyword>
<gene>
    <name evidence="1" type="ORF">J2786_003596</name>
</gene>
<comment type="caution">
    <text evidence="1">The sequence shown here is derived from an EMBL/GenBank/DDBJ whole genome shotgun (WGS) entry which is preliminary data.</text>
</comment>